<evidence type="ECO:0000256" key="1">
    <source>
        <dbReference type="SAM" id="MobiDB-lite"/>
    </source>
</evidence>
<feature type="compositionally biased region" description="Polar residues" evidence="1">
    <location>
        <begin position="223"/>
        <end position="236"/>
    </location>
</feature>
<protein>
    <submittedName>
        <fullName evidence="2">Uncharacterized protein</fullName>
    </submittedName>
</protein>
<proteinExistence type="predicted"/>
<dbReference type="VEuPathDB" id="FungiDB:PV08_03897"/>
<feature type="compositionally biased region" description="Acidic residues" evidence="1">
    <location>
        <begin position="63"/>
        <end position="74"/>
    </location>
</feature>
<sequence length="343" mass="38165">MPPKTPSLVPRSDMQSTFKLEMAEPQRKHEISPLPIQNNQTDIVTPLQVSENGQFVDYTQPFADDDGLFDEGELFDGWNNPPREDEPVIATPDLFQSPVQSSNPLLQALFATLGRDPSPPVPPPYSPTYSTPEFPWGDCLVGIDPSRLEAPADEEAVAEIKRLMPGSPTYPMDLDRELRAFETNQPLTSFGANEVISGSAQQQQNPEPQASQSEVATPEHVHQQQNFEPRTPQNQIINPGHAAELGFFGHAESLEFQATPTHIIPAAPVMRIPQSYLDEMFQSWVDQGMVDLAGRYHARGPIERRKSPPSCLVRKAVFGTASQKEIKGFFWCFSNLKMSQETA</sequence>
<dbReference type="HOGENOM" id="CLU_809005_0_0_1"/>
<feature type="compositionally biased region" description="Low complexity" evidence="1">
    <location>
        <begin position="200"/>
        <end position="214"/>
    </location>
</feature>
<feature type="region of interest" description="Disordered" evidence="1">
    <location>
        <begin position="58"/>
        <end position="89"/>
    </location>
</feature>
<dbReference type="RefSeq" id="XP_016236924.1">
    <property type="nucleotide sequence ID" value="XM_016378247.1"/>
</dbReference>
<evidence type="ECO:0000313" key="2">
    <source>
        <dbReference type="EMBL" id="KIW16708.1"/>
    </source>
</evidence>
<keyword evidence="3" id="KW-1185">Reference proteome</keyword>
<dbReference type="EMBL" id="KN847494">
    <property type="protein sequence ID" value="KIW16708.1"/>
    <property type="molecule type" value="Genomic_DNA"/>
</dbReference>
<gene>
    <name evidence="2" type="ORF">PV08_03897</name>
</gene>
<evidence type="ECO:0000313" key="3">
    <source>
        <dbReference type="Proteomes" id="UP000053328"/>
    </source>
</evidence>
<accession>A0A0D2BCK2</accession>
<dbReference type="Proteomes" id="UP000053328">
    <property type="component" value="Unassembled WGS sequence"/>
</dbReference>
<name>A0A0D2BCK2_9EURO</name>
<reference evidence="2 3" key="1">
    <citation type="submission" date="2015-01" db="EMBL/GenBank/DDBJ databases">
        <title>The Genome Sequence of Exophiala spinifera CBS89968.</title>
        <authorList>
            <consortium name="The Broad Institute Genomics Platform"/>
            <person name="Cuomo C."/>
            <person name="de Hoog S."/>
            <person name="Gorbushina A."/>
            <person name="Stielow B."/>
            <person name="Teixiera M."/>
            <person name="Abouelleil A."/>
            <person name="Chapman S.B."/>
            <person name="Priest M."/>
            <person name="Young S.K."/>
            <person name="Wortman J."/>
            <person name="Nusbaum C."/>
            <person name="Birren B."/>
        </authorList>
    </citation>
    <scope>NUCLEOTIDE SEQUENCE [LARGE SCALE GENOMIC DNA]</scope>
    <source>
        <strain evidence="2 3">CBS 89968</strain>
    </source>
</reference>
<feature type="region of interest" description="Disordered" evidence="1">
    <location>
        <begin position="198"/>
        <end position="236"/>
    </location>
</feature>
<dbReference type="GeneID" id="27330980"/>
<dbReference type="AlphaFoldDB" id="A0A0D2BCK2"/>
<organism evidence="2 3">
    <name type="scientific">Exophiala spinifera</name>
    <dbReference type="NCBI Taxonomy" id="91928"/>
    <lineage>
        <taxon>Eukaryota</taxon>
        <taxon>Fungi</taxon>
        <taxon>Dikarya</taxon>
        <taxon>Ascomycota</taxon>
        <taxon>Pezizomycotina</taxon>
        <taxon>Eurotiomycetes</taxon>
        <taxon>Chaetothyriomycetidae</taxon>
        <taxon>Chaetothyriales</taxon>
        <taxon>Herpotrichiellaceae</taxon>
        <taxon>Exophiala</taxon>
    </lineage>
</organism>